<feature type="compositionally biased region" description="Polar residues" evidence="1">
    <location>
        <begin position="175"/>
        <end position="188"/>
    </location>
</feature>
<sequence>MSHNISGMNAAFVLQPKNPLPERLGPKPKPDVHHSVNTYSLTTLVENLENPPSGQNFVESPRTKSPRSKSLTGPLEIHDMCTDPSVLPYQFLMQDLDIRSPNSNIVGSPIAENTDFFRSPDQKRLSQTIPATATTAMSLTCPAYHLSTKRSPEMSFQNDEFLLGTPTQFNANVHQSSTTYPQPRSSTPFVHHERSPFTTFRPTVRNRQYPVIVAAIDGNHTTPPRTHEEHISCHNVGTYSLTPRIMPVNLVAQTGSGSKPYDPSTRGNSMKSSPIIKSLDRAADNQSKVEDPELKNYRFTKPIIFDPPTSGFELSTKRRTNHEKSQPPLPSIKLTPRTRKREFGQRVAEAESVSEDVETFPSRIKLFPKNERKVSVDETLSKESTLLDPDDAPIPILSIPTSNIPLVLQFNGDDMEETACAQAVRHFPPTLSSYQKKSRSLFDPLSSFDPIHRLILADAMAEAARKNEPLTDDEDSDVECNPDYVLCCPPSPGKRGENTVQSSGMTNVSSYDKNVQSAVSTGKSLGTTHFLPEAALQQGKSLSSAHRILGDNSQRGSTEEELCTTKTLNPKLLSAEIDLLEADRSNANTCSLARSADSAEIELNRDMFTPPPNLEEGNDFRTLSPPLLCPKIEGV</sequence>
<evidence type="ECO:0000313" key="3">
    <source>
        <dbReference type="Proteomes" id="UP001516023"/>
    </source>
</evidence>
<accession>A0ABD3QYE2</accession>
<feature type="compositionally biased region" description="Polar residues" evidence="1">
    <location>
        <begin position="47"/>
        <end position="58"/>
    </location>
</feature>
<dbReference type="AlphaFoldDB" id="A0ABD3QYE2"/>
<proteinExistence type="predicted"/>
<protein>
    <submittedName>
        <fullName evidence="2">Uncharacterized protein</fullName>
    </submittedName>
</protein>
<keyword evidence="3" id="KW-1185">Reference proteome</keyword>
<organism evidence="2 3">
    <name type="scientific">Cyclotella cryptica</name>
    <dbReference type="NCBI Taxonomy" id="29204"/>
    <lineage>
        <taxon>Eukaryota</taxon>
        <taxon>Sar</taxon>
        <taxon>Stramenopiles</taxon>
        <taxon>Ochrophyta</taxon>
        <taxon>Bacillariophyta</taxon>
        <taxon>Coscinodiscophyceae</taxon>
        <taxon>Thalassiosirophycidae</taxon>
        <taxon>Stephanodiscales</taxon>
        <taxon>Stephanodiscaceae</taxon>
        <taxon>Cyclotella</taxon>
    </lineage>
</organism>
<evidence type="ECO:0000256" key="1">
    <source>
        <dbReference type="SAM" id="MobiDB-lite"/>
    </source>
</evidence>
<reference evidence="2 3" key="1">
    <citation type="journal article" date="2020" name="G3 (Bethesda)">
        <title>Improved Reference Genome for Cyclotella cryptica CCMP332, a Model for Cell Wall Morphogenesis, Salinity Adaptation, and Lipid Production in Diatoms (Bacillariophyta).</title>
        <authorList>
            <person name="Roberts W.R."/>
            <person name="Downey K.M."/>
            <person name="Ruck E.C."/>
            <person name="Traller J.C."/>
            <person name="Alverson A.J."/>
        </authorList>
    </citation>
    <scope>NUCLEOTIDE SEQUENCE [LARGE SCALE GENOMIC DNA]</scope>
    <source>
        <strain evidence="2 3">CCMP332</strain>
    </source>
</reference>
<dbReference type="EMBL" id="JABMIG020000003">
    <property type="protein sequence ID" value="KAL3805389.1"/>
    <property type="molecule type" value="Genomic_DNA"/>
</dbReference>
<gene>
    <name evidence="2" type="ORF">HJC23_009096</name>
</gene>
<feature type="region of interest" description="Disordered" evidence="1">
    <location>
        <begin position="47"/>
        <end position="76"/>
    </location>
</feature>
<dbReference type="Proteomes" id="UP001516023">
    <property type="component" value="Unassembled WGS sequence"/>
</dbReference>
<comment type="caution">
    <text evidence="2">The sequence shown here is derived from an EMBL/GenBank/DDBJ whole genome shotgun (WGS) entry which is preliminary data.</text>
</comment>
<name>A0ABD3QYE2_9STRA</name>
<feature type="region of interest" description="Disordered" evidence="1">
    <location>
        <begin position="253"/>
        <end position="273"/>
    </location>
</feature>
<evidence type="ECO:0000313" key="2">
    <source>
        <dbReference type="EMBL" id="KAL3805389.1"/>
    </source>
</evidence>
<feature type="region of interest" description="Disordered" evidence="1">
    <location>
        <begin position="308"/>
        <end position="334"/>
    </location>
</feature>
<feature type="region of interest" description="Disordered" evidence="1">
    <location>
        <begin position="175"/>
        <end position="194"/>
    </location>
</feature>